<evidence type="ECO:0008006" key="4">
    <source>
        <dbReference type="Google" id="ProtNLM"/>
    </source>
</evidence>
<dbReference type="RefSeq" id="WP_083725746.1">
    <property type="nucleotide sequence ID" value="NZ_FOUD01000009.1"/>
</dbReference>
<accession>A0A1S8DIK1</accession>
<dbReference type="Proteomes" id="UP000242847">
    <property type="component" value="Unassembled WGS sequence"/>
</dbReference>
<evidence type="ECO:0000313" key="2">
    <source>
        <dbReference type="EMBL" id="ONM44699.1"/>
    </source>
</evidence>
<evidence type="ECO:0000313" key="3">
    <source>
        <dbReference type="Proteomes" id="UP000242847"/>
    </source>
</evidence>
<sequence length="199" mass="21206">MHLSRLALFCSLSLSALATQAASLDTQPEPGLWISESTTLINGIDMQARMREMRENMLKTLPPEQRALAEDMLGSEEQVGERQCITAETAQTMADPDALLADARENMPNCDLKVEQSGGDALQFSGHCNDPDGFTGDLSGSVEIVSSREMRSTFNGNGSYALPAGLLGENAGASDGKVKLEHSQVSRWSGADCGNTPAL</sequence>
<dbReference type="OrthoDB" id="6873425at2"/>
<dbReference type="Pfam" id="PF12276">
    <property type="entry name" value="DUF3617"/>
    <property type="match status" value="1"/>
</dbReference>
<keyword evidence="3" id="KW-1185">Reference proteome</keyword>
<proteinExistence type="predicted"/>
<comment type="caution">
    <text evidence="2">The sequence shown here is derived from an EMBL/GenBank/DDBJ whole genome shotgun (WGS) entry which is preliminary data.</text>
</comment>
<dbReference type="EMBL" id="MUBC01000010">
    <property type="protein sequence ID" value="ONM44699.1"/>
    <property type="molecule type" value="Genomic_DNA"/>
</dbReference>
<reference evidence="2 3" key="1">
    <citation type="submission" date="2017-01" db="EMBL/GenBank/DDBJ databases">
        <title>Draft genome sequence of Pseudomonas pachastrellae type strain CCUG 46540T from a deep sea.</title>
        <authorList>
            <person name="Gomila M."/>
            <person name="Mulet M."/>
            <person name="Lalucat J."/>
            <person name="Garcia-Valdes E."/>
        </authorList>
    </citation>
    <scope>NUCLEOTIDE SEQUENCE [LARGE SCALE GENOMIC DNA]</scope>
    <source>
        <strain evidence="2 3">CCUG 46540</strain>
    </source>
</reference>
<dbReference type="AlphaFoldDB" id="A0A1S8DIK1"/>
<feature type="signal peptide" evidence="1">
    <location>
        <begin position="1"/>
        <end position="21"/>
    </location>
</feature>
<dbReference type="STRING" id="254161.SAMN05216256_10975"/>
<organism evidence="2 3">
    <name type="scientific">Halopseudomonas pachastrellae</name>
    <dbReference type="NCBI Taxonomy" id="254161"/>
    <lineage>
        <taxon>Bacteria</taxon>
        <taxon>Pseudomonadati</taxon>
        <taxon>Pseudomonadota</taxon>
        <taxon>Gammaproteobacteria</taxon>
        <taxon>Pseudomonadales</taxon>
        <taxon>Pseudomonadaceae</taxon>
        <taxon>Halopseudomonas</taxon>
    </lineage>
</organism>
<name>A0A1S8DIK1_9GAMM</name>
<keyword evidence="1" id="KW-0732">Signal</keyword>
<dbReference type="InterPro" id="IPR022061">
    <property type="entry name" value="DUF3617"/>
</dbReference>
<gene>
    <name evidence="2" type="ORF">BXT89_06085</name>
</gene>
<protein>
    <recommendedName>
        <fullName evidence="4">DUF3617 domain-containing protein</fullName>
    </recommendedName>
</protein>
<feature type="chain" id="PRO_5010567160" description="DUF3617 domain-containing protein" evidence="1">
    <location>
        <begin position="22"/>
        <end position="199"/>
    </location>
</feature>
<evidence type="ECO:0000256" key="1">
    <source>
        <dbReference type="SAM" id="SignalP"/>
    </source>
</evidence>